<dbReference type="GO" id="GO:0032259">
    <property type="term" value="P:methylation"/>
    <property type="evidence" value="ECO:0007669"/>
    <property type="project" value="UniProtKB-KW"/>
</dbReference>
<feature type="domain" description="Rhodanese" evidence="12">
    <location>
        <begin position="6"/>
        <end position="47"/>
    </location>
</feature>
<dbReference type="GO" id="GO:0002143">
    <property type="term" value="P:tRNA wobble position uridine thiolation"/>
    <property type="evidence" value="ECO:0007669"/>
    <property type="project" value="TreeGrafter"/>
</dbReference>
<evidence type="ECO:0000256" key="7">
    <source>
        <dbReference type="ARBA" id="ARBA00022884"/>
    </source>
</evidence>
<dbReference type="InterPro" id="IPR046884">
    <property type="entry name" value="MnmA-like_central"/>
</dbReference>
<comment type="caution">
    <text evidence="11">Lacks conserved residue(s) required for the propagation of feature annotation.</text>
</comment>
<evidence type="ECO:0000256" key="9">
    <source>
        <dbReference type="ARBA" id="ARBA00051542"/>
    </source>
</evidence>
<evidence type="ECO:0000313" key="14">
    <source>
        <dbReference type="Proteomes" id="UP000008457"/>
    </source>
</evidence>
<evidence type="ECO:0000256" key="10">
    <source>
        <dbReference type="ARBA" id="ARBA00056575"/>
    </source>
</evidence>
<gene>
    <name evidence="11" type="primary">mnmA</name>
    <name evidence="13" type="ordered locus">Mahau_1356</name>
</gene>
<keyword evidence="1 11" id="KW-0963">Cytoplasm</keyword>
<dbReference type="HAMAP" id="MF_00144">
    <property type="entry name" value="tRNA_thiouridyl_MnmA"/>
    <property type="match status" value="1"/>
</dbReference>
<evidence type="ECO:0000259" key="12">
    <source>
        <dbReference type="PROSITE" id="PS50206"/>
    </source>
</evidence>
<keyword evidence="6 11" id="KW-0067">ATP-binding</keyword>
<dbReference type="InterPro" id="IPR001763">
    <property type="entry name" value="Rhodanese-like_dom"/>
</dbReference>
<feature type="site" description="Interaction with tRNA" evidence="11">
    <location>
        <position position="130"/>
    </location>
</feature>
<dbReference type="PANTHER" id="PTHR11933:SF5">
    <property type="entry name" value="MITOCHONDRIAL TRNA-SPECIFIC 2-THIOURIDYLASE 1"/>
    <property type="match status" value="1"/>
</dbReference>
<keyword evidence="3 11" id="KW-0808">Transferase</keyword>
<dbReference type="GO" id="GO:0005524">
    <property type="term" value="F:ATP binding"/>
    <property type="evidence" value="ECO:0007669"/>
    <property type="project" value="UniProtKB-KW"/>
</dbReference>
<dbReference type="Pfam" id="PF20259">
    <property type="entry name" value="tRNA_Me_trans_M"/>
    <property type="match status" value="1"/>
</dbReference>
<evidence type="ECO:0000256" key="11">
    <source>
        <dbReference type="HAMAP-Rule" id="MF_00144"/>
    </source>
</evidence>
<dbReference type="InterPro" id="IPR014729">
    <property type="entry name" value="Rossmann-like_a/b/a_fold"/>
</dbReference>
<dbReference type="NCBIfam" id="TIGR00420">
    <property type="entry name" value="trmU"/>
    <property type="match status" value="1"/>
</dbReference>
<dbReference type="Gene3D" id="2.30.30.280">
    <property type="entry name" value="Adenine nucleotide alpha hydrolases-like domains"/>
    <property type="match status" value="1"/>
</dbReference>
<comment type="subcellular location">
    <subcellularLocation>
        <location evidence="11">Cytoplasm</location>
    </subcellularLocation>
</comment>
<dbReference type="FunFam" id="2.30.30.280:FF:000001">
    <property type="entry name" value="tRNA-specific 2-thiouridylase MnmA"/>
    <property type="match status" value="1"/>
</dbReference>
<dbReference type="Gene3D" id="3.40.50.620">
    <property type="entry name" value="HUPs"/>
    <property type="match status" value="1"/>
</dbReference>
<dbReference type="eggNOG" id="COG0482">
    <property type="taxonomic scope" value="Bacteria"/>
</dbReference>
<proteinExistence type="inferred from homology"/>
<dbReference type="NCBIfam" id="NF001138">
    <property type="entry name" value="PRK00143.1"/>
    <property type="match status" value="1"/>
</dbReference>
<feature type="region of interest" description="Interaction with tRNA" evidence="11">
    <location>
        <begin position="153"/>
        <end position="155"/>
    </location>
</feature>
<keyword evidence="5 11" id="KW-0547">Nucleotide-binding</keyword>
<dbReference type="GO" id="GO:0005737">
    <property type="term" value="C:cytoplasm"/>
    <property type="evidence" value="ECO:0007669"/>
    <property type="project" value="UniProtKB-SubCell"/>
</dbReference>
<evidence type="ECO:0000256" key="8">
    <source>
        <dbReference type="ARBA" id="ARBA00023157"/>
    </source>
</evidence>
<organism evidence="13 14">
    <name type="scientific">Mahella australiensis (strain DSM 15567 / CIP 107919 / 50-1 BON)</name>
    <dbReference type="NCBI Taxonomy" id="697281"/>
    <lineage>
        <taxon>Bacteria</taxon>
        <taxon>Bacillati</taxon>
        <taxon>Bacillota</taxon>
        <taxon>Clostridia</taxon>
        <taxon>Thermoanaerobacterales</taxon>
        <taxon>Thermoanaerobacterales Family IV. Incertae Sedis</taxon>
        <taxon>Mahella</taxon>
    </lineage>
</organism>
<comment type="function">
    <text evidence="10 11">Catalyzes the 2-thiolation of uridine at the wobble position (U34) of tRNA, leading to the formation of s(2)U34.</text>
</comment>
<sequence length="360" mass="40784">MDKNRVVVGMSGGVDSSVTAYLLKQQGYDVIGVTMQVWQDDDPERQRLEGGCCSLYAVDDARRVAQMLDIPYYVMNFKDVFRRKVIDYFVDEYTKGRTPNPCLACNRYIKFEELMRRAHAIGAYYIATGHYAKIEYDEDLRRFILKRSIDDKKDQSYVLYTFTQYQLEHTLMPLGSYTKTEVREIARKIGLTVADKPDSQEICFVEDDDYGRFLAEQRPDAIKEGYFVDTAGHVLGKHKGIAFYTIGQRKGLGLSLGKPMYVVDVDAVNNVIVLGEQDDVFDDSLIAGDLNFIPFDRLDKPMEVTAKIRYNAKEVPAIVYPLDDGAKVKVVFDKPQRAVTPGQAVVFYQGDVVVGGGIIE</sequence>
<dbReference type="PROSITE" id="PS50206">
    <property type="entry name" value="RHODANESE_3"/>
    <property type="match status" value="1"/>
</dbReference>
<keyword evidence="8" id="KW-1015">Disulfide bond</keyword>
<dbReference type="GO" id="GO:0000049">
    <property type="term" value="F:tRNA binding"/>
    <property type="evidence" value="ECO:0007669"/>
    <property type="project" value="UniProtKB-KW"/>
</dbReference>
<feature type="binding site" evidence="11">
    <location>
        <begin position="9"/>
        <end position="16"/>
    </location>
    <ligand>
        <name>ATP</name>
        <dbReference type="ChEBI" id="CHEBI:30616"/>
    </ligand>
</feature>
<dbReference type="Gene3D" id="2.40.30.10">
    <property type="entry name" value="Translation factors"/>
    <property type="match status" value="1"/>
</dbReference>
<dbReference type="HOGENOM" id="CLU_035188_0_0_9"/>
<protein>
    <recommendedName>
        <fullName evidence="11">tRNA-specific 2-thiouridylase MnmA</fullName>
        <ecNumber evidence="11">2.8.1.13</ecNumber>
    </recommendedName>
</protein>
<feature type="active site" description="Cysteine persulfide intermediate" evidence="11">
    <location>
        <position position="203"/>
    </location>
</feature>
<name>F3ZX93_MAHA5</name>
<evidence type="ECO:0000256" key="6">
    <source>
        <dbReference type="ARBA" id="ARBA00022840"/>
    </source>
</evidence>
<accession>F3ZX93</accession>
<dbReference type="CDD" id="cd01998">
    <property type="entry name" value="MnmA_TRMU-like"/>
    <property type="match status" value="1"/>
</dbReference>
<dbReference type="Proteomes" id="UP000008457">
    <property type="component" value="Chromosome"/>
</dbReference>
<evidence type="ECO:0000256" key="5">
    <source>
        <dbReference type="ARBA" id="ARBA00022741"/>
    </source>
</evidence>
<dbReference type="STRING" id="697281.Mahau_1356"/>
<dbReference type="InterPro" id="IPR004506">
    <property type="entry name" value="MnmA-like"/>
</dbReference>
<feature type="region of interest" description="Interaction with tRNA" evidence="11">
    <location>
        <begin position="309"/>
        <end position="310"/>
    </location>
</feature>
<dbReference type="SUPFAM" id="SSF52402">
    <property type="entry name" value="Adenine nucleotide alpha hydrolases-like"/>
    <property type="match status" value="1"/>
</dbReference>
<keyword evidence="4 11" id="KW-0819">tRNA processing</keyword>
<evidence type="ECO:0000256" key="4">
    <source>
        <dbReference type="ARBA" id="ARBA00022694"/>
    </source>
</evidence>
<evidence type="ECO:0000313" key="13">
    <source>
        <dbReference type="EMBL" id="AEE96550.1"/>
    </source>
</evidence>
<comment type="catalytic activity">
    <reaction evidence="9 11">
        <text>S-sulfanyl-L-cysteinyl-[protein] + uridine(34) in tRNA + AH2 + ATP = 2-thiouridine(34) in tRNA + L-cysteinyl-[protein] + A + AMP + diphosphate + H(+)</text>
        <dbReference type="Rhea" id="RHEA:47032"/>
        <dbReference type="Rhea" id="RHEA-COMP:10131"/>
        <dbReference type="Rhea" id="RHEA-COMP:11726"/>
        <dbReference type="Rhea" id="RHEA-COMP:11727"/>
        <dbReference type="Rhea" id="RHEA-COMP:11728"/>
        <dbReference type="ChEBI" id="CHEBI:13193"/>
        <dbReference type="ChEBI" id="CHEBI:15378"/>
        <dbReference type="ChEBI" id="CHEBI:17499"/>
        <dbReference type="ChEBI" id="CHEBI:29950"/>
        <dbReference type="ChEBI" id="CHEBI:30616"/>
        <dbReference type="ChEBI" id="CHEBI:33019"/>
        <dbReference type="ChEBI" id="CHEBI:61963"/>
        <dbReference type="ChEBI" id="CHEBI:65315"/>
        <dbReference type="ChEBI" id="CHEBI:87170"/>
        <dbReference type="ChEBI" id="CHEBI:456215"/>
        <dbReference type="EC" id="2.8.1.13"/>
    </reaction>
</comment>
<dbReference type="KEGG" id="mas:Mahau_1356"/>
<feature type="active site" description="Nucleophile" evidence="11">
    <location>
        <position position="105"/>
    </location>
</feature>
<dbReference type="FunFam" id="2.40.30.10:FF:000023">
    <property type="entry name" value="tRNA-specific 2-thiouridylase MnmA"/>
    <property type="match status" value="1"/>
</dbReference>
<feature type="site" description="Interaction with tRNA" evidence="11">
    <location>
        <position position="343"/>
    </location>
</feature>
<dbReference type="AlphaFoldDB" id="F3ZX93"/>
<evidence type="ECO:0000256" key="1">
    <source>
        <dbReference type="ARBA" id="ARBA00022490"/>
    </source>
</evidence>
<dbReference type="EC" id="2.8.1.13" evidence="11"/>
<reference evidence="13 14" key="2">
    <citation type="journal article" date="2011" name="Stand. Genomic Sci.">
        <title>Complete genome sequence of Mahella australiensis type strain (50-1 BON).</title>
        <authorList>
            <person name="Sikorski J."/>
            <person name="Teshima H."/>
            <person name="Nolan M."/>
            <person name="Lucas S."/>
            <person name="Hammon N."/>
            <person name="Deshpande S."/>
            <person name="Cheng J.F."/>
            <person name="Pitluck S."/>
            <person name="Liolios K."/>
            <person name="Pagani I."/>
            <person name="Ivanova N."/>
            <person name="Huntemann M."/>
            <person name="Mavromatis K."/>
            <person name="Ovchinikova G."/>
            <person name="Pati A."/>
            <person name="Tapia R."/>
            <person name="Han C."/>
            <person name="Goodwin L."/>
            <person name="Chen A."/>
            <person name="Palaniappan K."/>
            <person name="Land M."/>
            <person name="Hauser L."/>
            <person name="Ngatchou-Djao O.D."/>
            <person name="Rohde M."/>
            <person name="Pukall R."/>
            <person name="Spring S."/>
            <person name="Abt B."/>
            <person name="Goker M."/>
            <person name="Detter J.C."/>
            <person name="Woyke T."/>
            <person name="Bristow J."/>
            <person name="Markowitz V."/>
            <person name="Hugenholtz P."/>
            <person name="Eisen J.A."/>
            <person name="Kyrpides N.C."/>
            <person name="Klenk H.P."/>
            <person name="Lapidus A."/>
        </authorList>
    </citation>
    <scope>NUCLEOTIDE SEQUENCE [LARGE SCALE GENOMIC DNA]</scope>
    <source>
        <strain evidence="14">DSM 15567 / CIP 107919 / 50-1 BON</strain>
    </source>
</reference>
<keyword evidence="13" id="KW-0489">Methyltransferase</keyword>
<evidence type="ECO:0000256" key="3">
    <source>
        <dbReference type="ARBA" id="ARBA00022679"/>
    </source>
</evidence>
<dbReference type="EMBL" id="CP002360">
    <property type="protein sequence ID" value="AEE96550.1"/>
    <property type="molecule type" value="Genomic_DNA"/>
</dbReference>
<feature type="binding site" evidence="11">
    <location>
        <position position="129"/>
    </location>
    <ligand>
        <name>ATP</name>
        <dbReference type="ChEBI" id="CHEBI:30616"/>
    </ligand>
</feature>
<keyword evidence="14" id="KW-1185">Reference proteome</keyword>
<comment type="similarity">
    <text evidence="11">Belongs to the MnmA/TRMU family.</text>
</comment>
<dbReference type="OrthoDB" id="9800696at2"/>
<dbReference type="RefSeq" id="WP_013780980.1">
    <property type="nucleotide sequence ID" value="NC_015520.1"/>
</dbReference>
<dbReference type="Pfam" id="PF03054">
    <property type="entry name" value="tRNA_Me_trans"/>
    <property type="match status" value="1"/>
</dbReference>
<feature type="binding site" evidence="11">
    <location>
        <position position="35"/>
    </location>
    <ligand>
        <name>ATP</name>
        <dbReference type="ChEBI" id="CHEBI:30616"/>
    </ligand>
</feature>
<evidence type="ECO:0000256" key="2">
    <source>
        <dbReference type="ARBA" id="ARBA00022555"/>
    </source>
</evidence>
<dbReference type="InterPro" id="IPR046885">
    <property type="entry name" value="MnmA-like_C"/>
</dbReference>
<dbReference type="InterPro" id="IPR023382">
    <property type="entry name" value="MnmA-like_central_sf"/>
</dbReference>
<dbReference type="FunFam" id="3.40.50.620:FF:000115">
    <property type="entry name" value="tRNA-specific 2-thiouridylase MnmA"/>
    <property type="match status" value="1"/>
</dbReference>
<dbReference type="PANTHER" id="PTHR11933">
    <property type="entry name" value="TRNA 5-METHYLAMINOMETHYL-2-THIOURIDYLATE -METHYLTRANSFERASE"/>
    <property type="match status" value="1"/>
</dbReference>
<keyword evidence="2 11" id="KW-0820">tRNA-binding</keyword>
<keyword evidence="7 11" id="KW-0694">RNA-binding</keyword>
<dbReference type="Pfam" id="PF20258">
    <property type="entry name" value="tRNA_Me_trans_C"/>
    <property type="match status" value="1"/>
</dbReference>
<dbReference type="GO" id="GO:0103016">
    <property type="term" value="F:tRNA-uridine 2-sulfurtransferase activity"/>
    <property type="evidence" value="ECO:0007669"/>
    <property type="project" value="UniProtKB-EC"/>
</dbReference>
<dbReference type="GO" id="GO:0008168">
    <property type="term" value="F:methyltransferase activity"/>
    <property type="evidence" value="ECO:0007669"/>
    <property type="project" value="UniProtKB-KW"/>
</dbReference>
<reference evidence="14" key="1">
    <citation type="submission" date="2010-11" db="EMBL/GenBank/DDBJ databases">
        <title>The complete genome of Mahella australiensis DSM 15567.</title>
        <authorList>
            <consortium name="US DOE Joint Genome Institute (JGI-PGF)"/>
            <person name="Lucas S."/>
            <person name="Copeland A."/>
            <person name="Lapidus A."/>
            <person name="Bruce D."/>
            <person name="Goodwin L."/>
            <person name="Pitluck S."/>
            <person name="Kyrpides N."/>
            <person name="Mavromatis K."/>
            <person name="Pagani I."/>
            <person name="Ivanova N."/>
            <person name="Teshima H."/>
            <person name="Brettin T."/>
            <person name="Detter J.C."/>
            <person name="Han C."/>
            <person name="Tapia R."/>
            <person name="Land M."/>
            <person name="Hauser L."/>
            <person name="Markowitz V."/>
            <person name="Cheng J.-F."/>
            <person name="Hugenholtz P."/>
            <person name="Woyke T."/>
            <person name="Wu D."/>
            <person name="Spring S."/>
            <person name="Pukall R."/>
            <person name="Steenblock K."/>
            <person name="Schneider S."/>
            <person name="Klenk H.-P."/>
            <person name="Eisen J.A."/>
        </authorList>
    </citation>
    <scope>NUCLEOTIDE SEQUENCE [LARGE SCALE GENOMIC DNA]</scope>
    <source>
        <strain evidence="14">DSM 15567 / CIP 107919 / 50-1 BON</strain>
    </source>
</reference>